<evidence type="ECO:0000313" key="3">
    <source>
        <dbReference type="Proteomes" id="UP000465622"/>
    </source>
</evidence>
<feature type="region of interest" description="Disordered" evidence="1">
    <location>
        <begin position="1"/>
        <end position="23"/>
    </location>
</feature>
<proteinExistence type="predicted"/>
<sequence length="96" mass="10833">MARYDRNVTNTDPTYTDEERDSDLATLRALSRKLQRQKRTLDATSAERLEVVRRLRTRGGATYPVLADAMGTSYSTVQNLLARIDHTADNTEGQDS</sequence>
<reference evidence="2 3" key="1">
    <citation type="journal article" date="2019" name="Emerg. Microbes Infect.">
        <title>Comprehensive subspecies identification of 175 nontuberculous mycobacteria species based on 7547 genomic profiles.</title>
        <authorList>
            <person name="Matsumoto Y."/>
            <person name="Kinjo T."/>
            <person name="Motooka D."/>
            <person name="Nabeya D."/>
            <person name="Jung N."/>
            <person name="Uechi K."/>
            <person name="Horii T."/>
            <person name="Iida T."/>
            <person name="Fujita J."/>
            <person name="Nakamura S."/>
        </authorList>
    </citation>
    <scope>NUCLEOTIDE SEQUENCE [LARGE SCALE GENOMIC DNA]</scope>
    <source>
        <strain evidence="2 3">JCM 12375</strain>
    </source>
</reference>
<dbReference type="Pfam" id="PF13384">
    <property type="entry name" value="HTH_23"/>
    <property type="match status" value="1"/>
</dbReference>
<gene>
    <name evidence="2" type="ORF">MMAGJ_29150</name>
</gene>
<dbReference type="Proteomes" id="UP000465622">
    <property type="component" value="Chromosome"/>
</dbReference>
<accession>A0ABM7HSU7</accession>
<evidence type="ECO:0000313" key="2">
    <source>
        <dbReference type="EMBL" id="BBX33633.1"/>
    </source>
</evidence>
<dbReference type="EMBL" id="AP022567">
    <property type="protein sequence ID" value="BBX33633.1"/>
    <property type="molecule type" value="Genomic_DNA"/>
</dbReference>
<keyword evidence="3" id="KW-1185">Reference proteome</keyword>
<name>A0ABM7HSU7_MYCME</name>
<evidence type="ECO:0000256" key="1">
    <source>
        <dbReference type="SAM" id="MobiDB-lite"/>
    </source>
</evidence>
<organism evidence="2 3">
    <name type="scientific">Mycolicibacterium mageritense</name>
    <name type="common">Mycobacterium mageritense</name>
    <dbReference type="NCBI Taxonomy" id="53462"/>
    <lineage>
        <taxon>Bacteria</taxon>
        <taxon>Bacillati</taxon>
        <taxon>Actinomycetota</taxon>
        <taxon>Actinomycetes</taxon>
        <taxon>Mycobacteriales</taxon>
        <taxon>Mycobacteriaceae</taxon>
        <taxon>Mycolicibacterium</taxon>
    </lineage>
</organism>
<protein>
    <recommendedName>
        <fullName evidence="4">DUF3263 domain-containing protein</fullName>
    </recommendedName>
</protein>
<evidence type="ECO:0008006" key="4">
    <source>
        <dbReference type="Google" id="ProtNLM"/>
    </source>
</evidence>